<dbReference type="OrthoDB" id="6423597at2759"/>
<comment type="caution">
    <text evidence="2">The sequence shown here is derived from an EMBL/GenBank/DDBJ whole genome shotgun (WGS) entry which is preliminary data.</text>
</comment>
<evidence type="ECO:0000313" key="2">
    <source>
        <dbReference type="EMBL" id="GFT27466.1"/>
    </source>
</evidence>
<accession>A0A8X6NPI5</accession>
<dbReference type="PANTHER" id="PTHR47331">
    <property type="entry name" value="PHD-TYPE DOMAIN-CONTAINING PROTEIN"/>
    <property type="match status" value="1"/>
</dbReference>
<gene>
    <name evidence="2" type="primary">X975_00963</name>
    <name evidence="2" type="ORF">NPIL_543981</name>
</gene>
<keyword evidence="3" id="KW-1185">Reference proteome</keyword>
<evidence type="ECO:0000313" key="3">
    <source>
        <dbReference type="Proteomes" id="UP000887013"/>
    </source>
</evidence>
<protein>
    <recommendedName>
        <fullName evidence="1">DUF5641 domain-containing protein</fullName>
    </recommendedName>
</protein>
<organism evidence="2 3">
    <name type="scientific">Nephila pilipes</name>
    <name type="common">Giant wood spider</name>
    <name type="synonym">Nephila maculata</name>
    <dbReference type="NCBI Taxonomy" id="299642"/>
    <lineage>
        <taxon>Eukaryota</taxon>
        <taxon>Metazoa</taxon>
        <taxon>Ecdysozoa</taxon>
        <taxon>Arthropoda</taxon>
        <taxon>Chelicerata</taxon>
        <taxon>Arachnida</taxon>
        <taxon>Araneae</taxon>
        <taxon>Araneomorphae</taxon>
        <taxon>Entelegynae</taxon>
        <taxon>Araneoidea</taxon>
        <taxon>Nephilidae</taxon>
        <taxon>Nephila</taxon>
    </lineage>
</organism>
<evidence type="ECO:0000259" key="1">
    <source>
        <dbReference type="Pfam" id="PF18701"/>
    </source>
</evidence>
<sequence length="184" mass="21042">MYACVLSGLNGVSITPFPYSYRFRYSLYLTEHCLRFTGVWLTANTHGSFGLLNDKNINEGPRSFLKFSTSFAEIEAVLSSRPSVAASDDPNDFSVITPGHFLISSELKSVPEPDYTSEKISIREWWKLVAHISQSFWKSKSKDYLTQLQVRNKWKILSEELSVNDLVLIKNDNLLPLKRKMVKV</sequence>
<name>A0A8X6NPI5_NEPPI</name>
<dbReference type="Proteomes" id="UP000887013">
    <property type="component" value="Unassembled WGS sequence"/>
</dbReference>
<feature type="domain" description="DUF5641" evidence="1">
    <location>
        <begin position="125"/>
        <end position="184"/>
    </location>
</feature>
<dbReference type="InterPro" id="IPR040676">
    <property type="entry name" value="DUF5641"/>
</dbReference>
<dbReference type="AlphaFoldDB" id="A0A8X6NPI5"/>
<reference evidence="2" key="1">
    <citation type="submission" date="2020-08" db="EMBL/GenBank/DDBJ databases">
        <title>Multicomponent nature underlies the extraordinary mechanical properties of spider dragline silk.</title>
        <authorList>
            <person name="Kono N."/>
            <person name="Nakamura H."/>
            <person name="Mori M."/>
            <person name="Yoshida Y."/>
            <person name="Ohtoshi R."/>
            <person name="Malay A.D."/>
            <person name="Moran D.A.P."/>
            <person name="Tomita M."/>
            <person name="Numata K."/>
            <person name="Arakawa K."/>
        </authorList>
    </citation>
    <scope>NUCLEOTIDE SEQUENCE</scope>
</reference>
<dbReference type="EMBL" id="BMAW01012195">
    <property type="protein sequence ID" value="GFT27466.1"/>
    <property type="molecule type" value="Genomic_DNA"/>
</dbReference>
<proteinExistence type="predicted"/>
<dbReference type="Pfam" id="PF18701">
    <property type="entry name" value="DUF5641"/>
    <property type="match status" value="1"/>
</dbReference>